<evidence type="ECO:0008006" key="3">
    <source>
        <dbReference type="Google" id="ProtNLM"/>
    </source>
</evidence>
<dbReference type="InterPro" id="IPR011990">
    <property type="entry name" value="TPR-like_helical_dom_sf"/>
</dbReference>
<protein>
    <recommendedName>
        <fullName evidence="3">Kinesin light chain</fullName>
    </recommendedName>
</protein>
<dbReference type="PANTHER" id="PTHR46082">
    <property type="entry name" value="ATP/GTP-BINDING PROTEIN-RELATED"/>
    <property type="match status" value="1"/>
</dbReference>
<organism evidence="1 2">
    <name type="scientific">Mycena rosella</name>
    <name type="common">Pink bonnet</name>
    <name type="synonym">Agaricus rosellus</name>
    <dbReference type="NCBI Taxonomy" id="1033263"/>
    <lineage>
        <taxon>Eukaryota</taxon>
        <taxon>Fungi</taxon>
        <taxon>Dikarya</taxon>
        <taxon>Basidiomycota</taxon>
        <taxon>Agaricomycotina</taxon>
        <taxon>Agaricomycetes</taxon>
        <taxon>Agaricomycetidae</taxon>
        <taxon>Agaricales</taxon>
        <taxon>Marasmiineae</taxon>
        <taxon>Mycenaceae</taxon>
        <taxon>Mycena</taxon>
    </lineage>
</organism>
<dbReference type="Pfam" id="PF13424">
    <property type="entry name" value="TPR_12"/>
    <property type="match status" value="1"/>
</dbReference>
<dbReference type="AlphaFoldDB" id="A0AAD7DZW1"/>
<dbReference type="SUPFAM" id="SSF48452">
    <property type="entry name" value="TPR-like"/>
    <property type="match status" value="1"/>
</dbReference>
<accession>A0AAD7DZW1</accession>
<dbReference type="EMBL" id="JARKIE010000012">
    <property type="protein sequence ID" value="KAJ7703599.1"/>
    <property type="molecule type" value="Genomic_DNA"/>
</dbReference>
<sequence length="252" mass="28502">MFKNAAGYKFGPSSPSKEELQMPLDVLSQFSDLSGNWDPLCFMNVTSEIRAYSLITFHSERNLFSIHPLVHEWTRSTASDERYHCCMVSITGMSLAGLPETDMAAAGPKMLPHIDFLLRGNMNIVPDFRHEYGKAYLFAGELEKAKQLLQAVLEHRKNTLGEDDLATLEAIHWVAWIYDNLGKFQEAEELGILVVNKRRDVLGEHHRDTLNSTGDLALVLTKLGRLREAEELNVAVLKTRRLILGENHPETL</sequence>
<evidence type="ECO:0000313" key="2">
    <source>
        <dbReference type="Proteomes" id="UP001221757"/>
    </source>
</evidence>
<keyword evidence="2" id="KW-1185">Reference proteome</keyword>
<dbReference type="Proteomes" id="UP001221757">
    <property type="component" value="Unassembled WGS sequence"/>
</dbReference>
<dbReference type="InterPro" id="IPR053137">
    <property type="entry name" value="NLR-like"/>
</dbReference>
<evidence type="ECO:0000313" key="1">
    <source>
        <dbReference type="EMBL" id="KAJ7703599.1"/>
    </source>
</evidence>
<comment type="caution">
    <text evidence="1">The sequence shown here is derived from an EMBL/GenBank/DDBJ whole genome shotgun (WGS) entry which is preliminary data.</text>
</comment>
<proteinExistence type="predicted"/>
<reference evidence="1" key="1">
    <citation type="submission" date="2023-03" db="EMBL/GenBank/DDBJ databases">
        <title>Massive genome expansion in bonnet fungi (Mycena s.s.) driven by repeated elements and novel gene families across ecological guilds.</title>
        <authorList>
            <consortium name="Lawrence Berkeley National Laboratory"/>
            <person name="Harder C.B."/>
            <person name="Miyauchi S."/>
            <person name="Viragh M."/>
            <person name="Kuo A."/>
            <person name="Thoen E."/>
            <person name="Andreopoulos B."/>
            <person name="Lu D."/>
            <person name="Skrede I."/>
            <person name="Drula E."/>
            <person name="Henrissat B."/>
            <person name="Morin E."/>
            <person name="Kohler A."/>
            <person name="Barry K."/>
            <person name="LaButti K."/>
            <person name="Morin E."/>
            <person name="Salamov A."/>
            <person name="Lipzen A."/>
            <person name="Mereny Z."/>
            <person name="Hegedus B."/>
            <person name="Baldrian P."/>
            <person name="Stursova M."/>
            <person name="Weitz H."/>
            <person name="Taylor A."/>
            <person name="Grigoriev I.V."/>
            <person name="Nagy L.G."/>
            <person name="Martin F."/>
            <person name="Kauserud H."/>
        </authorList>
    </citation>
    <scope>NUCLEOTIDE SEQUENCE</scope>
    <source>
        <strain evidence="1">CBHHK067</strain>
    </source>
</reference>
<gene>
    <name evidence="1" type="ORF">B0H17DRAFT_1231441</name>
</gene>
<feature type="non-terminal residue" evidence="1">
    <location>
        <position position="252"/>
    </location>
</feature>
<name>A0AAD7DZW1_MYCRO</name>
<dbReference type="Pfam" id="PF13374">
    <property type="entry name" value="TPR_10"/>
    <property type="match status" value="1"/>
</dbReference>
<dbReference type="Gene3D" id="1.25.40.10">
    <property type="entry name" value="Tetratricopeptide repeat domain"/>
    <property type="match status" value="1"/>
</dbReference>
<dbReference type="PANTHER" id="PTHR46082:SF6">
    <property type="entry name" value="AAA+ ATPASE DOMAIN-CONTAINING PROTEIN-RELATED"/>
    <property type="match status" value="1"/>
</dbReference>